<evidence type="ECO:0000256" key="1">
    <source>
        <dbReference type="SAM" id="MobiDB-lite"/>
    </source>
</evidence>
<feature type="compositionally biased region" description="Basic and acidic residues" evidence="1">
    <location>
        <begin position="1"/>
        <end position="12"/>
    </location>
</feature>
<gene>
    <name evidence="2" type="ORF">EXIGLDRAFT_706046</name>
</gene>
<dbReference type="Proteomes" id="UP000077266">
    <property type="component" value="Unassembled WGS sequence"/>
</dbReference>
<protein>
    <submittedName>
        <fullName evidence="2">Uncharacterized protein</fullName>
    </submittedName>
</protein>
<evidence type="ECO:0000313" key="3">
    <source>
        <dbReference type="Proteomes" id="UP000077266"/>
    </source>
</evidence>
<sequence length="469" mass="52634">MHSSRELPHSSDPDDVDSIDVEPMTYNAPLGHEDLPLGDGVLQSSVVEPDIATEPSVFAPAAPVPDGGSKFNTTTTSSIDSGSTTPVRSSRKGRPTYKTEIMPSGDTVPHKKIAKRLRALANVPLGAGSTQPLPVMKRPRASLYDTTDRPPWWPSQLAIAAEGSGDAGQMRQFTLATAQKNAIPSEMFSEMRRYKLPRLSYFVNTWARNEPRVDFSKNVASAFLTYFQLRPYIFRMLMVKRFSEFAGLTSSMWRAVMKRNAKADVTVALISALELDVALGTIDLANDVHLGQDSSAAEEFSQCPSSWSNPHREPTRLDIGDSGIIDITGTLDQFFIANPSTRTEMERLMHEPSDWLTHPKDVYVLRETSALGIALLTRVRGDNDLGKYREFWDYEGYHIIWLSEDADILVKQGGERFVRSDLFGRQIMQGLQEEQRFIFLLRDLYLKVLVLLPRRRNVFNASRQISRCC</sequence>
<feature type="region of interest" description="Disordered" evidence="1">
    <location>
        <begin position="53"/>
        <end position="107"/>
    </location>
</feature>
<evidence type="ECO:0000313" key="2">
    <source>
        <dbReference type="EMBL" id="KZV79978.1"/>
    </source>
</evidence>
<dbReference type="EMBL" id="KV426535">
    <property type="protein sequence ID" value="KZV79978.1"/>
    <property type="molecule type" value="Genomic_DNA"/>
</dbReference>
<keyword evidence="3" id="KW-1185">Reference proteome</keyword>
<proteinExistence type="predicted"/>
<feature type="region of interest" description="Disordered" evidence="1">
    <location>
        <begin position="1"/>
        <end position="40"/>
    </location>
</feature>
<name>A0A165B780_EXIGL</name>
<reference evidence="2 3" key="1">
    <citation type="journal article" date="2016" name="Mol. Biol. Evol.">
        <title>Comparative Genomics of Early-Diverging Mushroom-Forming Fungi Provides Insights into the Origins of Lignocellulose Decay Capabilities.</title>
        <authorList>
            <person name="Nagy L.G."/>
            <person name="Riley R."/>
            <person name="Tritt A."/>
            <person name="Adam C."/>
            <person name="Daum C."/>
            <person name="Floudas D."/>
            <person name="Sun H."/>
            <person name="Yadav J.S."/>
            <person name="Pangilinan J."/>
            <person name="Larsson K.H."/>
            <person name="Matsuura K."/>
            <person name="Barry K."/>
            <person name="Labutti K."/>
            <person name="Kuo R."/>
            <person name="Ohm R.A."/>
            <person name="Bhattacharya S.S."/>
            <person name="Shirouzu T."/>
            <person name="Yoshinaga Y."/>
            <person name="Martin F.M."/>
            <person name="Grigoriev I.V."/>
            <person name="Hibbett D.S."/>
        </authorList>
    </citation>
    <scope>NUCLEOTIDE SEQUENCE [LARGE SCALE GENOMIC DNA]</scope>
    <source>
        <strain evidence="2 3">HHB12029</strain>
    </source>
</reference>
<feature type="compositionally biased region" description="Low complexity" evidence="1">
    <location>
        <begin position="73"/>
        <end position="85"/>
    </location>
</feature>
<accession>A0A165B780</accession>
<dbReference type="AlphaFoldDB" id="A0A165B780"/>
<dbReference type="InParanoid" id="A0A165B780"/>
<organism evidence="2 3">
    <name type="scientific">Exidia glandulosa HHB12029</name>
    <dbReference type="NCBI Taxonomy" id="1314781"/>
    <lineage>
        <taxon>Eukaryota</taxon>
        <taxon>Fungi</taxon>
        <taxon>Dikarya</taxon>
        <taxon>Basidiomycota</taxon>
        <taxon>Agaricomycotina</taxon>
        <taxon>Agaricomycetes</taxon>
        <taxon>Auriculariales</taxon>
        <taxon>Exidiaceae</taxon>
        <taxon>Exidia</taxon>
    </lineage>
</organism>